<name>A0ABR7WXI8_9SPHI</name>
<sequence>MSIKPRLSRFDLTMIVISLVIGMGIFGTPSDVAVKAGNTWIFFGAWIFGGLVSLCGALTFAEIGARYPTTGGFYKVFSYCYHPAFAFMINWVLVISNAASVAAVALLGAEYINPILLPTGMQNSMGTKLTTILTVLVLYGINFLGIKLSARTQNVLTIFKAGMIVVLCTAIFKSDAVPAHTIAATPHSGNVITAFGLSLVAVFFTYTGYAQTINFGGDIINPKKNIPRSIFIGIGTVITLYLAINYAYFAVLGIGGLQQTHTLAATMAGLIFGATGSKITSILMFISVVAYVNVNILSSPRVYYAMAEDGILPPIFKRLNPKTQVQEFGMSFFVIAILVILFFVGSFSDMLKYVMFFETIGVSVAAVAIFMLRKKTRELDTTDIYTIKWLPVLVPLIFILSYWFVTINIFISFKENPYAALFCLAAYAIGLGIYFLSVRKRQEIIN</sequence>
<feature type="transmembrane region" description="Helical" evidence="5">
    <location>
        <begin position="129"/>
        <end position="148"/>
    </location>
</feature>
<dbReference type="Gene3D" id="1.20.1740.10">
    <property type="entry name" value="Amino acid/polyamine transporter I"/>
    <property type="match status" value="1"/>
</dbReference>
<reference evidence="6 7" key="1">
    <citation type="submission" date="2020-09" db="EMBL/GenBank/DDBJ databases">
        <title>Novel species of Mucilaginibacter isolated from a glacier on the Tibetan Plateau.</title>
        <authorList>
            <person name="Liu Q."/>
            <person name="Xin Y.-H."/>
        </authorList>
    </citation>
    <scope>NUCLEOTIDE SEQUENCE [LARGE SCALE GENOMIC DNA]</scope>
    <source>
        <strain evidence="6 7">ZT4R22</strain>
    </source>
</reference>
<gene>
    <name evidence="6" type="ORF">IDJ77_24560</name>
</gene>
<proteinExistence type="predicted"/>
<feature type="transmembrane region" description="Helical" evidence="5">
    <location>
        <begin position="40"/>
        <end position="63"/>
    </location>
</feature>
<feature type="transmembrane region" description="Helical" evidence="5">
    <location>
        <begin position="353"/>
        <end position="372"/>
    </location>
</feature>
<feature type="transmembrane region" description="Helical" evidence="5">
    <location>
        <begin position="155"/>
        <end position="172"/>
    </location>
</feature>
<evidence type="ECO:0000256" key="2">
    <source>
        <dbReference type="ARBA" id="ARBA00022692"/>
    </source>
</evidence>
<evidence type="ECO:0000256" key="1">
    <source>
        <dbReference type="ARBA" id="ARBA00004141"/>
    </source>
</evidence>
<organism evidence="6 7">
    <name type="scientific">Mucilaginibacter pankratovii</name>
    <dbReference type="NCBI Taxonomy" id="2772110"/>
    <lineage>
        <taxon>Bacteria</taxon>
        <taxon>Pseudomonadati</taxon>
        <taxon>Bacteroidota</taxon>
        <taxon>Sphingobacteriia</taxon>
        <taxon>Sphingobacteriales</taxon>
        <taxon>Sphingobacteriaceae</taxon>
        <taxon>Mucilaginibacter</taxon>
    </lineage>
</organism>
<dbReference type="Pfam" id="PF13520">
    <property type="entry name" value="AA_permease_2"/>
    <property type="match status" value="1"/>
</dbReference>
<feature type="transmembrane region" description="Helical" evidence="5">
    <location>
        <begin position="328"/>
        <end position="347"/>
    </location>
</feature>
<dbReference type="PIRSF" id="PIRSF006060">
    <property type="entry name" value="AA_transporter"/>
    <property type="match status" value="1"/>
</dbReference>
<dbReference type="PANTHER" id="PTHR11785">
    <property type="entry name" value="AMINO ACID TRANSPORTER"/>
    <property type="match status" value="1"/>
</dbReference>
<dbReference type="RefSeq" id="WP_191191634.1">
    <property type="nucleotide sequence ID" value="NZ_JACWMY010000015.1"/>
</dbReference>
<accession>A0ABR7WXI8</accession>
<feature type="transmembrane region" description="Helical" evidence="5">
    <location>
        <begin position="417"/>
        <end position="436"/>
    </location>
</feature>
<feature type="transmembrane region" description="Helical" evidence="5">
    <location>
        <begin position="263"/>
        <end position="292"/>
    </location>
</feature>
<feature type="transmembrane region" description="Helical" evidence="5">
    <location>
        <begin position="230"/>
        <end position="251"/>
    </location>
</feature>
<feature type="transmembrane region" description="Helical" evidence="5">
    <location>
        <begin position="192"/>
        <end position="209"/>
    </location>
</feature>
<dbReference type="InterPro" id="IPR002293">
    <property type="entry name" value="AA/rel_permease1"/>
</dbReference>
<evidence type="ECO:0000256" key="5">
    <source>
        <dbReference type="SAM" id="Phobius"/>
    </source>
</evidence>
<feature type="transmembrane region" description="Helical" evidence="5">
    <location>
        <begin position="392"/>
        <end position="411"/>
    </location>
</feature>
<keyword evidence="3 5" id="KW-1133">Transmembrane helix</keyword>
<dbReference type="EMBL" id="JACWMY010000015">
    <property type="protein sequence ID" value="MBD1367006.1"/>
    <property type="molecule type" value="Genomic_DNA"/>
</dbReference>
<keyword evidence="7" id="KW-1185">Reference proteome</keyword>
<feature type="transmembrane region" description="Helical" evidence="5">
    <location>
        <begin position="84"/>
        <end position="109"/>
    </location>
</feature>
<keyword evidence="4 5" id="KW-0472">Membrane</keyword>
<comment type="caution">
    <text evidence="6">The sequence shown here is derived from an EMBL/GenBank/DDBJ whole genome shotgun (WGS) entry which is preliminary data.</text>
</comment>
<protein>
    <submittedName>
        <fullName evidence="6">Amino acid permease</fullName>
    </submittedName>
</protein>
<comment type="subcellular location">
    <subcellularLocation>
        <location evidence="1">Membrane</location>
        <topology evidence="1">Multi-pass membrane protein</topology>
    </subcellularLocation>
</comment>
<evidence type="ECO:0000256" key="4">
    <source>
        <dbReference type="ARBA" id="ARBA00023136"/>
    </source>
</evidence>
<dbReference type="PANTHER" id="PTHR11785:SF512">
    <property type="entry name" value="SOBREMESA, ISOFORM B"/>
    <property type="match status" value="1"/>
</dbReference>
<keyword evidence="2 5" id="KW-0812">Transmembrane</keyword>
<dbReference type="Proteomes" id="UP000606600">
    <property type="component" value="Unassembled WGS sequence"/>
</dbReference>
<feature type="transmembrane region" description="Helical" evidence="5">
    <location>
        <begin position="12"/>
        <end position="28"/>
    </location>
</feature>
<evidence type="ECO:0000313" key="6">
    <source>
        <dbReference type="EMBL" id="MBD1367006.1"/>
    </source>
</evidence>
<evidence type="ECO:0000256" key="3">
    <source>
        <dbReference type="ARBA" id="ARBA00022989"/>
    </source>
</evidence>
<evidence type="ECO:0000313" key="7">
    <source>
        <dbReference type="Proteomes" id="UP000606600"/>
    </source>
</evidence>
<dbReference type="InterPro" id="IPR050598">
    <property type="entry name" value="AminoAcid_Transporter"/>
</dbReference>